<feature type="region of interest" description="Disordered" evidence="7">
    <location>
        <begin position="567"/>
        <end position="595"/>
    </location>
</feature>
<comment type="subcellular location">
    <subcellularLocation>
        <location evidence="1">Membrane</location>
        <topology evidence="1">Multi-pass membrane protein</topology>
    </subcellularLocation>
</comment>
<dbReference type="Proteomes" id="UP001187471">
    <property type="component" value="Unassembled WGS sequence"/>
</dbReference>
<reference evidence="9" key="1">
    <citation type="submission" date="2022-12" db="EMBL/GenBank/DDBJ databases">
        <title>Draft genome assemblies for two species of Escallonia (Escalloniales).</title>
        <authorList>
            <person name="Chanderbali A."/>
            <person name="Dervinis C."/>
            <person name="Anghel I."/>
            <person name="Soltis D."/>
            <person name="Soltis P."/>
            <person name="Zapata F."/>
        </authorList>
    </citation>
    <scope>NUCLEOTIDE SEQUENCE</scope>
    <source>
        <strain evidence="9">UCBG92.1500</strain>
        <tissue evidence="9">Leaf</tissue>
    </source>
</reference>
<evidence type="ECO:0000259" key="8">
    <source>
        <dbReference type="Pfam" id="PF24626"/>
    </source>
</evidence>
<feature type="transmembrane region" description="Helical" evidence="6">
    <location>
        <begin position="1024"/>
        <end position="1049"/>
    </location>
</feature>
<feature type="region of interest" description="Disordered" evidence="7">
    <location>
        <begin position="180"/>
        <end position="201"/>
    </location>
</feature>
<accession>A0AA88RK64</accession>
<feature type="transmembrane region" description="Helical" evidence="6">
    <location>
        <begin position="921"/>
        <end position="944"/>
    </location>
</feature>
<name>A0AA88RK64_9ASTE</name>
<keyword evidence="10" id="KW-1185">Reference proteome</keyword>
<dbReference type="Pfam" id="PF24626">
    <property type="entry name" value="SH3_Tf2-1"/>
    <property type="match status" value="1"/>
</dbReference>
<keyword evidence="4 6" id="KW-1133">Transmembrane helix</keyword>
<feature type="transmembrane region" description="Helical" evidence="6">
    <location>
        <begin position="772"/>
        <end position="792"/>
    </location>
</feature>
<keyword evidence="5 6" id="KW-0472">Membrane</keyword>
<dbReference type="GO" id="GO:0006508">
    <property type="term" value="P:proteolysis"/>
    <property type="evidence" value="ECO:0007669"/>
    <property type="project" value="InterPro"/>
</dbReference>
<evidence type="ECO:0000256" key="6">
    <source>
        <dbReference type="RuleBase" id="RU004914"/>
    </source>
</evidence>
<dbReference type="GO" id="GO:0042910">
    <property type="term" value="F:xenobiotic transmembrane transporter activity"/>
    <property type="evidence" value="ECO:0007669"/>
    <property type="project" value="InterPro"/>
</dbReference>
<evidence type="ECO:0000256" key="1">
    <source>
        <dbReference type="ARBA" id="ARBA00004141"/>
    </source>
</evidence>
<dbReference type="GO" id="GO:0015297">
    <property type="term" value="F:antiporter activity"/>
    <property type="evidence" value="ECO:0007669"/>
    <property type="project" value="InterPro"/>
</dbReference>
<dbReference type="PANTHER" id="PTHR11206">
    <property type="entry name" value="MULTIDRUG RESISTANCE PROTEIN"/>
    <property type="match status" value="1"/>
</dbReference>
<dbReference type="Gene3D" id="2.40.70.10">
    <property type="entry name" value="Acid Proteases"/>
    <property type="match status" value="1"/>
</dbReference>
<evidence type="ECO:0000256" key="7">
    <source>
        <dbReference type="SAM" id="MobiDB-lite"/>
    </source>
</evidence>
<feature type="transmembrane region" description="Helical" evidence="6">
    <location>
        <begin position="997"/>
        <end position="1018"/>
    </location>
</feature>
<dbReference type="AlphaFoldDB" id="A0AA88RK64"/>
<dbReference type="InterPro" id="IPR045069">
    <property type="entry name" value="MATE_euk"/>
</dbReference>
<comment type="similarity">
    <text evidence="2 6">Belongs to the multi antimicrobial extrusion (MATE) (TC 2.A.66.1) family.</text>
</comment>
<sequence>MAGKDTNVGASGVVEENVMVERGRDLLPPIGGKKSRSQSKSRDAISCLDGRTCVLEEAMGDTKDRLGFVEQNLQTLEDHVLEELESLNKAVMGEDELRTRFMELFANLQEQLDVVKEFTTLMLHIPNMTEDDLLFNFIDGLQNWAKQELQRRGVKDLDEAIAVAESLMEYARVGDSSKGKNVQVASKGNHAKGGGDKPKAWNKWNNQAGTNKFEGHGKLEERRAKSKPKDGCFFCGGPHWERGCPRQGKLNALVEENEELEEGDVHMGSLQILNALHAKAVAKVPTGKGQASTGKGLLYVEAKLNGKPAQVMVDTGATHNFVTMEEAKRLGLKVVGGGGWLKSVNTNAKPLQGAARQVEMCLGSWRGLVDFSVAPMDDFKVVIGLDFLRQVNALVSPYSNAVHIMEKGVSCAVPTSVGTSSANTLASMQLSTMQIMKGVKKGETTYLAALKMEDHVGDSTEPLPRAIEEVLERNKDFSYNLMRSEATNQSPFEIAIGQQPLTPLVLAGDYKGRSPLAAKVHKGLIRRYEGPFPIVAKVRKVSYRLELPPKLKIHPVFHVSLLKPHYDNKEDPSRGESHRAPTAVRETEREEGREKMEDGLLLQGKREEKSVTGRVLGEEVKRLGCIAGPMVAVTLSQYLLQVISVMMVGHLGELSLSSTAIGMSLCNVTGFSLIIGMASALETLCGQAYGAHQYKKFGTRIYTAIFCLIIVCIPLSFLWIYMGRILVFIGQDHMISHEAGRFTMWLVPALFASATLQPLVRYYQMQSMVLPMLFSSCATLCFHIPLCWVLVFKSGLHNGGAALAVDISMWLNVIFLSLYMKHSSTCAKTRVPISMEMFDGIGEFFRFAIPSAVMICLEWWSFELLVLLSGLLPNPELEASVLSVCLNTISTLYALPYGLGAGVSTRVSNELGAGNPQGARVAVLAVLIVALIETTLTSSTLFASRRVFGYTFSNEKEVVDYVTTMAPLICLSIILDSLQGVLSGVARGCGWQHLGACVNLTAYYLFGIPIAATLGFWLQLRGKGLWIGIQTGSIVQTILLFIITSCTNWEKQAAKARERLLNERSSTDQETLLS</sequence>
<dbReference type="GO" id="GO:1990961">
    <property type="term" value="P:xenobiotic detoxification by transmembrane export across the plasma membrane"/>
    <property type="evidence" value="ECO:0007669"/>
    <property type="project" value="InterPro"/>
</dbReference>
<gene>
    <name evidence="9" type="ORF">RJ640_007558</name>
</gene>
<dbReference type="SUPFAM" id="SSF50630">
    <property type="entry name" value="Acid proteases"/>
    <property type="match status" value="1"/>
</dbReference>
<dbReference type="NCBIfam" id="TIGR00797">
    <property type="entry name" value="matE"/>
    <property type="match status" value="1"/>
</dbReference>
<organism evidence="9 10">
    <name type="scientific">Escallonia rubra</name>
    <dbReference type="NCBI Taxonomy" id="112253"/>
    <lineage>
        <taxon>Eukaryota</taxon>
        <taxon>Viridiplantae</taxon>
        <taxon>Streptophyta</taxon>
        <taxon>Embryophyta</taxon>
        <taxon>Tracheophyta</taxon>
        <taxon>Spermatophyta</taxon>
        <taxon>Magnoliopsida</taxon>
        <taxon>eudicotyledons</taxon>
        <taxon>Gunneridae</taxon>
        <taxon>Pentapetalae</taxon>
        <taxon>asterids</taxon>
        <taxon>campanulids</taxon>
        <taxon>Escalloniales</taxon>
        <taxon>Escalloniaceae</taxon>
        <taxon>Escallonia</taxon>
    </lineage>
</organism>
<dbReference type="PROSITE" id="PS00141">
    <property type="entry name" value="ASP_PROTEASE"/>
    <property type="match status" value="1"/>
</dbReference>
<dbReference type="EMBL" id="JAVXUO010000532">
    <property type="protein sequence ID" value="KAK2991338.1"/>
    <property type="molecule type" value="Genomic_DNA"/>
</dbReference>
<dbReference type="InterPro" id="IPR021109">
    <property type="entry name" value="Peptidase_aspartic_dom_sf"/>
</dbReference>
<comment type="caution">
    <text evidence="9">The sequence shown here is derived from an EMBL/GenBank/DDBJ whole genome shotgun (WGS) entry which is preliminary data.</text>
</comment>
<dbReference type="CDD" id="cd13132">
    <property type="entry name" value="MATE_eukaryotic"/>
    <property type="match status" value="1"/>
</dbReference>
<evidence type="ECO:0000256" key="5">
    <source>
        <dbReference type="ARBA" id="ARBA00023136"/>
    </source>
</evidence>
<dbReference type="GO" id="GO:0016020">
    <property type="term" value="C:membrane"/>
    <property type="evidence" value="ECO:0007669"/>
    <property type="project" value="UniProtKB-SubCell"/>
</dbReference>
<feature type="transmembrane region" description="Helical" evidence="6">
    <location>
        <begin position="841"/>
        <end position="860"/>
    </location>
</feature>
<dbReference type="InterPro" id="IPR001969">
    <property type="entry name" value="Aspartic_peptidase_AS"/>
</dbReference>
<dbReference type="InterPro" id="IPR056924">
    <property type="entry name" value="SH3_Tf2-1"/>
</dbReference>
<protein>
    <recommendedName>
        <fullName evidence="6">Protein DETOXIFICATION</fullName>
    </recommendedName>
    <alternativeName>
        <fullName evidence="6">Multidrug and toxic compound extrusion protein</fullName>
    </alternativeName>
</protein>
<dbReference type="InterPro" id="IPR002528">
    <property type="entry name" value="MATE_fam"/>
</dbReference>
<evidence type="ECO:0000313" key="10">
    <source>
        <dbReference type="Proteomes" id="UP001187471"/>
    </source>
</evidence>
<feature type="transmembrane region" description="Helical" evidence="6">
    <location>
        <begin position="660"/>
        <end position="681"/>
    </location>
</feature>
<dbReference type="CDD" id="cd00303">
    <property type="entry name" value="retropepsin_like"/>
    <property type="match status" value="1"/>
</dbReference>
<evidence type="ECO:0000256" key="4">
    <source>
        <dbReference type="ARBA" id="ARBA00022989"/>
    </source>
</evidence>
<evidence type="ECO:0000256" key="2">
    <source>
        <dbReference type="ARBA" id="ARBA00010199"/>
    </source>
</evidence>
<feature type="transmembrane region" description="Helical" evidence="6">
    <location>
        <begin position="742"/>
        <end position="760"/>
    </location>
</feature>
<evidence type="ECO:0000256" key="3">
    <source>
        <dbReference type="ARBA" id="ARBA00022692"/>
    </source>
</evidence>
<feature type="transmembrane region" description="Helical" evidence="6">
    <location>
        <begin position="701"/>
        <end position="722"/>
    </location>
</feature>
<dbReference type="GO" id="GO:0004190">
    <property type="term" value="F:aspartic-type endopeptidase activity"/>
    <property type="evidence" value="ECO:0007669"/>
    <property type="project" value="InterPro"/>
</dbReference>
<proteinExistence type="inferred from homology"/>
<feature type="transmembrane region" description="Helical" evidence="6">
    <location>
        <begin position="964"/>
        <end position="985"/>
    </location>
</feature>
<dbReference type="Pfam" id="PF13975">
    <property type="entry name" value="gag-asp_proteas"/>
    <property type="match status" value="1"/>
</dbReference>
<feature type="domain" description="Tf2-1-like SH3-like" evidence="8">
    <location>
        <begin position="521"/>
        <end position="565"/>
    </location>
</feature>
<evidence type="ECO:0000313" key="9">
    <source>
        <dbReference type="EMBL" id="KAK2991338.1"/>
    </source>
</evidence>
<feature type="transmembrane region" description="Helical" evidence="6">
    <location>
        <begin position="880"/>
        <end position="900"/>
    </location>
</feature>
<dbReference type="Pfam" id="PF01554">
    <property type="entry name" value="MatE"/>
    <property type="match status" value="2"/>
</dbReference>
<feature type="transmembrane region" description="Helical" evidence="6">
    <location>
        <begin position="798"/>
        <end position="820"/>
    </location>
</feature>
<keyword evidence="3 6" id="KW-0812">Transmembrane</keyword>